<dbReference type="PANTHER" id="PTHR46082:SF6">
    <property type="entry name" value="AAA+ ATPASE DOMAIN-CONTAINING PROTEIN-RELATED"/>
    <property type="match status" value="1"/>
</dbReference>
<sequence length="955" mass="103562">MTPPFWNREKRSPTMDGAETEPVTDSEAGLPEQQAVVDGDGDDGLGQDAVPVIDGTRQVDVRRGGVGAGGNIEGSAFGANSQVLYVREQHVHQALVPESEVVWPVEIGPVPGLASAFQPRAAVRERVDAARSRGGAVVLTQVLCGGGGVGKSQLAAAYAIDALAEGTDLVVWAGAMDVQQVITQYAQAAVRVRAPKADGRDPETDARAFLAWLGTTSRRWLVVLDDVTDPAVMGSWWPVSRTGSGWVLATTRLQDARLTGGGRTRIGIDVYTVEEAVTYVQDRLTGDGVEYLLDDQVGALAEALGLLPLALGHAAAYMINEELTCAAYLDRFNHRQTRLGQALPSWADTEGYGREVAITLLLSLDAARAADPAGLAEPVLRLAALLDPAGHPHALWSTQAALAHLGGHRAEPSQQQDFGELPSITSEQAHSALRLLHRYALLACNTSAEPRAIRIHALTARAVRETTVEEQVPVLAVAAADMLREVWPEPDHADADLAAALRANTGILDHHSGDHLWQPEAHEVLFRSGTSLFDSGLASVSYWHDLATRSERILGSEHPTALVACGNLATSYRQVGRFEEAIRIAEQVVIDCERILGPEHPHTLSFRNSLAASYKQAGRTQEAIRLQEQVAIDRERILGPEHPATLTACGNLAASYKQAGRTQEAIRLQEQVAIDRERILGPEHPATLTACGNLAASYKQAGRTQEAIRLQEQVAIDRERILGPEHPATLSARGNLAHSYQQAGRTQEAIHLQEQVLSDHEHVLGPEHPATLTACGNLGTSYRQAGRIEEATRIMEQAVIDRERILGPEHPHTLTARRSVALCYRYTGRRVEAIRIQEQAVVDHERVLGPEHPDTLSACGDLATSYRQAGRLEEAIHLQEQVLASFERILGPEHENALTARRDLATSYRRAGRAEEAIHLQEQVLASFEQILGPEHISAKTMQALLGVWRAQQNG</sequence>
<dbReference type="RefSeq" id="WP_190126691.1">
    <property type="nucleotide sequence ID" value="NZ_BMWG01000031.1"/>
</dbReference>
<dbReference type="PANTHER" id="PTHR46082">
    <property type="entry name" value="ATP/GTP-BINDING PROTEIN-RELATED"/>
    <property type="match status" value="1"/>
</dbReference>
<dbReference type="Pfam" id="PF13374">
    <property type="entry name" value="TPR_10"/>
    <property type="match status" value="1"/>
</dbReference>
<feature type="region of interest" description="Disordered" evidence="1">
    <location>
        <begin position="1"/>
        <end position="50"/>
    </location>
</feature>
<dbReference type="InterPro" id="IPR027417">
    <property type="entry name" value="P-loop_NTPase"/>
</dbReference>
<dbReference type="Gene3D" id="3.40.50.300">
    <property type="entry name" value="P-loop containing nucleotide triphosphate hydrolases"/>
    <property type="match status" value="1"/>
</dbReference>
<dbReference type="Gene3D" id="1.25.40.10">
    <property type="entry name" value="Tetratricopeptide repeat domain"/>
    <property type="match status" value="3"/>
</dbReference>
<keyword evidence="3" id="KW-1185">Reference proteome</keyword>
<name>A0A918QQT9_9ACTN</name>
<comment type="caution">
    <text evidence="2">The sequence shown here is derived from an EMBL/GenBank/DDBJ whole genome shotgun (WGS) entry which is preliminary data.</text>
</comment>
<dbReference type="EMBL" id="BMWG01000031">
    <property type="protein sequence ID" value="GGZ60631.1"/>
    <property type="molecule type" value="Genomic_DNA"/>
</dbReference>
<dbReference type="InterPro" id="IPR011990">
    <property type="entry name" value="TPR-like_helical_dom_sf"/>
</dbReference>
<gene>
    <name evidence="2" type="ORF">GCM10010387_62880</name>
</gene>
<accession>A0A918QQT9</accession>
<dbReference type="Pfam" id="PF13424">
    <property type="entry name" value="TPR_12"/>
    <property type="match status" value="4"/>
</dbReference>
<dbReference type="InterPro" id="IPR053137">
    <property type="entry name" value="NLR-like"/>
</dbReference>
<evidence type="ECO:0000256" key="1">
    <source>
        <dbReference type="SAM" id="MobiDB-lite"/>
    </source>
</evidence>
<evidence type="ECO:0000313" key="2">
    <source>
        <dbReference type="EMBL" id="GGZ60631.1"/>
    </source>
</evidence>
<dbReference type="PRINTS" id="PR00381">
    <property type="entry name" value="KINESINLIGHT"/>
</dbReference>
<evidence type="ECO:0000313" key="3">
    <source>
        <dbReference type="Proteomes" id="UP000630936"/>
    </source>
</evidence>
<protein>
    <submittedName>
        <fullName evidence="2">Tetratricopeptide repeat protein</fullName>
    </submittedName>
</protein>
<dbReference type="SUPFAM" id="SSF52540">
    <property type="entry name" value="P-loop containing nucleoside triphosphate hydrolases"/>
    <property type="match status" value="1"/>
</dbReference>
<dbReference type="AlphaFoldDB" id="A0A918QQT9"/>
<organism evidence="2 3">
    <name type="scientific">Streptomyces inusitatus</name>
    <dbReference type="NCBI Taxonomy" id="68221"/>
    <lineage>
        <taxon>Bacteria</taxon>
        <taxon>Bacillati</taxon>
        <taxon>Actinomycetota</taxon>
        <taxon>Actinomycetes</taxon>
        <taxon>Kitasatosporales</taxon>
        <taxon>Streptomycetaceae</taxon>
        <taxon>Streptomyces</taxon>
    </lineage>
</organism>
<dbReference type="Proteomes" id="UP000630936">
    <property type="component" value="Unassembled WGS sequence"/>
</dbReference>
<reference evidence="2" key="2">
    <citation type="submission" date="2020-09" db="EMBL/GenBank/DDBJ databases">
        <authorList>
            <person name="Sun Q."/>
            <person name="Ohkuma M."/>
        </authorList>
    </citation>
    <scope>NUCLEOTIDE SEQUENCE</scope>
    <source>
        <strain evidence="2">JCM 4988</strain>
    </source>
</reference>
<reference evidence="2" key="1">
    <citation type="journal article" date="2014" name="Int. J. Syst. Evol. Microbiol.">
        <title>Complete genome sequence of Corynebacterium casei LMG S-19264T (=DSM 44701T), isolated from a smear-ripened cheese.</title>
        <authorList>
            <consortium name="US DOE Joint Genome Institute (JGI-PGF)"/>
            <person name="Walter F."/>
            <person name="Albersmeier A."/>
            <person name="Kalinowski J."/>
            <person name="Ruckert C."/>
        </authorList>
    </citation>
    <scope>NUCLEOTIDE SEQUENCE</scope>
    <source>
        <strain evidence="2">JCM 4988</strain>
    </source>
</reference>
<dbReference type="SUPFAM" id="SSF48452">
    <property type="entry name" value="TPR-like"/>
    <property type="match status" value="3"/>
</dbReference>
<proteinExistence type="predicted"/>